<dbReference type="Gene3D" id="3.30.465.10">
    <property type="match status" value="1"/>
</dbReference>
<dbReference type="Pfam" id="PF13183">
    <property type="entry name" value="Fer4_8"/>
    <property type="match status" value="1"/>
</dbReference>
<comment type="cofactor">
    <cofactor evidence="1">
        <name>FAD</name>
        <dbReference type="ChEBI" id="CHEBI:57692"/>
    </cofactor>
</comment>
<evidence type="ECO:0000256" key="2">
    <source>
        <dbReference type="ARBA" id="ARBA00022630"/>
    </source>
</evidence>
<protein>
    <recommendedName>
        <fullName evidence="12">FAD/FMN-containing dehydrogenase</fullName>
    </recommendedName>
</protein>
<proteinExistence type="predicted"/>
<feature type="domain" description="4Fe-4S ferredoxin-type" evidence="8">
    <location>
        <begin position="581"/>
        <end position="612"/>
    </location>
</feature>
<reference evidence="11" key="1">
    <citation type="journal article" date="2019" name="Int. J. Syst. Evol. Microbiol.">
        <title>The Global Catalogue of Microorganisms (GCM) 10K type strain sequencing project: providing services to taxonomists for standard genome sequencing and annotation.</title>
        <authorList>
            <consortium name="The Broad Institute Genomics Platform"/>
            <consortium name="The Broad Institute Genome Sequencing Center for Infectious Disease"/>
            <person name="Wu L."/>
            <person name="Ma J."/>
        </authorList>
    </citation>
    <scope>NUCLEOTIDE SEQUENCE [LARGE SCALE GENOMIC DNA]</scope>
    <source>
        <strain evidence="11">CGMCC 4.7329</strain>
    </source>
</reference>
<dbReference type="Pfam" id="PF02913">
    <property type="entry name" value="FAD-oxidase_C"/>
    <property type="match status" value="1"/>
</dbReference>
<dbReference type="SUPFAM" id="SSF46548">
    <property type="entry name" value="alpha-helical ferredoxin"/>
    <property type="match status" value="1"/>
</dbReference>
<evidence type="ECO:0000256" key="4">
    <source>
        <dbReference type="ARBA" id="ARBA00022827"/>
    </source>
</evidence>
<keyword evidence="6" id="KW-0408">Iron</keyword>
<dbReference type="PANTHER" id="PTHR11748">
    <property type="entry name" value="D-LACTATE DEHYDROGENASE"/>
    <property type="match status" value="1"/>
</dbReference>
<dbReference type="InterPro" id="IPR017896">
    <property type="entry name" value="4Fe4S_Fe-S-bd"/>
</dbReference>
<dbReference type="PROSITE" id="PS51387">
    <property type="entry name" value="FAD_PCMH"/>
    <property type="match status" value="1"/>
</dbReference>
<dbReference type="InterPro" id="IPR016169">
    <property type="entry name" value="FAD-bd_PCMH_sub2"/>
</dbReference>
<accession>A0ABQ2KMU3</accession>
<evidence type="ECO:0000256" key="7">
    <source>
        <dbReference type="ARBA" id="ARBA00023014"/>
    </source>
</evidence>
<dbReference type="InterPro" id="IPR004113">
    <property type="entry name" value="FAD-bd_oxidored_4_C"/>
</dbReference>
<keyword evidence="11" id="KW-1185">Reference proteome</keyword>
<dbReference type="PROSITE" id="PS00198">
    <property type="entry name" value="4FE4S_FER_1"/>
    <property type="match status" value="1"/>
</dbReference>
<evidence type="ECO:0000259" key="9">
    <source>
        <dbReference type="PROSITE" id="PS51387"/>
    </source>
</evidence>
<keyword evidence="4" id="KW-0274">FAD</keyword>
<name>A0ABQ2KMU3_9NOCA</name>
<dbReference type="SUPFAM" id="SSF55103">
    <property type="entry name" value="FAD-linked oxidases, C-terminal domain"/>
    <property type="match status" value="1"/>
</dbReference>
<evidence type="ECO:0000313" key="11">
    <source>
        <dbReference type="Proteomes" id="UP000658127"/>
    </source>
</evidence>
<evidence type="ECO:0000259" key="8">
    <source>
        <dbReference type="PROSITE" id="PS51379"/>
    </source>
</evidence>
<dbReference type="SUPFAM" id="SSF56176">
    <property type="entry name" value="FAD-binding/transporter-associated domain-like"/>
    <property type="match status" value="1"/>
</dbReference>
<evidence type="ECO:0000256" key="1">
    <source>
        <dbReference type="ARBA" id="ARBA00001974"/>
    </source>
</evidence>
<evidence type="ECO:0000256" key="6">
    <source>
        <dbReference type="ARBA" id="ARBA00023004"/>
    </source>
</evidence>
<organism evidence="10 11">
    <name type="scientific">Nocardia rhizosphaerihabitans</name>
    <dbReference type="NCBI Taxonomy" id="1691570"/>
    <lineage>
        <taxon>Bacteria</taxon>
        <taxon>Bacillati</taxon>
        <taxon>Actinomycetota</taxon>
        <taxon>Actinomycetes</taxon>
        <taxon>Mycobacteriales</taxon>
        <taxon>Nocardiaceae</taxon>
        <taxon>Nocardia</taxon>
    </lineage>
</organism>
<evidence type="ECO:0000313" key="10">
    <source>
        <dbReference type="EMBL" id="GGN87912.1"/>
    </source>
</evidence>
<dbReference type="InterPro" id="IPR036318">
    <property type="entry name" value="FAD-bd_PCMH-like_sf"/>
</dbReference>
<dbReference type="RefSeq" id="WP_189031595.1">
    <property type="nucleotide sequence ID" value="NZ_BMNE01000005.1"/>
</dbReference>
<dbReference type="InterPro" id="IPR006094">
    <property type="entry name" value="Oxid_FAD_bind_N"/>
</dbReference>
<dbReference type="InterPro" id="IPR017900">
    <property type="entry name" value="4Fe4S_Fe_S_CS"/>
</dbReference>
<sequence>MDEIRSAELLADALRGRVTCAVDASTRRLAEYSSDASNYRVRPAMVVFPRHDADVAATVTFAREQGLAVTARGGGTSVAGNAVGPGIVLDFSRHMRAIRAVDPEARTAVVQPGVVLSDLQRRLRPERLRFGPDPSTQDRCTLGGMIGNNACGPHALAWGRTSDTVRSLRVIDGTATQRVLGTNLAEVPGLSGFTNSNLAVLRTELGRFDRQASGYGLEHLLPERSASIAKAFVGTEGTCGLLLEAEIELTPLPAATVLTVLGYPDIATAADDVAAVTGCAPVAVEGIDAGLVDRVRAHRGTVPELPRGRGWLFVETAGASAAEALAAAERLCREANADDYRIVTDPAATAALWRIRADGAGLAGRTPDGKPAWPGWEDAAVPPERLGTYLREFAALTAEYEVDGLLYGHIGDGCIHVRLDFPIADAPQKFRSFLFEAAELVVRHGGSLSGEHGDGRARSELLTVMYSPAARATFAGFKALFDPDDVLNPGVLVAPNPVDADLRVAGLRPLAKAGGFALSADAGDLSTAVHRCVGIGKCRADTRGSGGFMCPSYLATADEKDTTRGRARVLQEVVRGELDWRAPAVEQSLDLCLSCKACASDCPAGVDMATYKSEVLHRRYHHRPRPLDHYVLGQLPRWLTAAQRFPRLANALAARPMLRRTAMRAAGIDPRREAPALAATSFRRIWQDIGGNNRTDPAPIALQRTPHRHLLMNLPLDAATHTAATPAATTAGDGAAGDAAAGRTAAGDAAVGGQATGDAAASGAAVGAAAGPLIGTCGEVMLWVDTFTDTFAPDNAVAATLLLEQLGYRVRIPAARVCCGLTWITTGQLGGARARLRATLDALADHVAAGGSVVGLEPSCTAALRADLPELLPQDPRAPQVAAAVRTLAEFLLEHPGWQPPRRTGETVVVQPHCHQHAVGGFAAERAILAAMGVTVDELAGCCGLAGNFGMQKGHYDVSVAVAENALLPALRAAPPGATFLADGFSCRTQAAQLAGTRGVPLASYLLGD</sequence>
<evidence type="ECO:0008006" key="12">
    <source>
        <dbReference type="Google" id="ProtNLM"/>
    </source>
</evidence>
<dbReference type="Proteomes" id="UP000658127">
    <property type="component" value="Unassembled WGS sequence"/>
</dbReference>
<dbReference type="InterPro" id="IPR016166">
    <property type="entry name" value="FAD-bd_PCMH"/>
</dbReference>
<comment type="caution">
    <text evidence="10">The sequence shown here is derived from an EMBL/GenBank/DDBJ whole genome shotgun (WGS) entry which is preliminary data.</text>
</comment>
<keyword evidence="3" id="KW-0479">Metal-binding</keyword>
<keyword evidence="5" id="KW-0560">Oxidoreductase</keyword>
<keyword evidence="7" id="KW-0411">Iron-sulfur</keyword>
<dbReference type="Pfam" id="PF01565">
    <property type="entry name" value="FAD_binding_4"/>
    <property type="match status" value="1"/>
</dbReference>
<dbReference type="PROSITE" id="PS51379">
    <property type="entry name" value="4FE4S_FER_2"/>
    <property type="match status" value="1"/>
</dbReference>
<dbReference type="Gene3D" id="3.30.70.2740">
    <property type="match status" value="1"/>
</dbReference>
<dbReference type="InterPro" id="IPR016164">
    <property type="entry name" value="FAD-linked_Oxase-like_C"/>
</dbReference>
<feature type="domain" description="FAD-binding PCMH-type" evidence="9">
    <location>
        <begin position="39"/>
        <end position="252"/>
    </location>
</feature>
<keyword evidence="2" id="KW-0285">Flavoprotein</keyword>
<evidence type="ECO:0000256" key="3">
    <source>
        <dbReference type="ARBA" id="ARBA00022723"/>
    </source>
</evidence>
<dbReference type="EMBL" id="BMNE01000005">
    <property type="protein sequence ID" value="GGN87912.1"/>
    <property type="molecule type" value="Genomic_DNA"/>
</dbReference>
<evidence type="ECO:0000256" key="5">
    <source>
        <dbReference type="ARBA" id="ARBA00023002"/>
    </source>
</evidence>
<gene>
    <name evidence="10" type="ORF">GCM10011610_44710</name>
</gene>
<dbReference type="PANTHER" id="PTHR11748:SF119">
    <property type="entry name" value="D-2-HYDROXYGLUTARATE DEHYDROGENASE"/>
    <property type="match status" value="1"/>
</dbReference>